<evidence type="ECO:0000313" key="4">
    <source>
        <dbReference type="Proteomes" id="UP000235914"/>
    </source>
</evidence>
<dbReference type="AlphaFoldDB" id="A0A2N8IUZ9"/>
<proteinExistence type="predicted"/>
<evidence type="ECO:0000313" key="5">
    <source>
        <dbReference type="Proteomes" id="UP000236075"/>
    </source>
</evidence>
<reference evidence="4 5" key="1">
    <citation type="journal article" date="2017" name="BMC Genomics">
        <title>Genome sequencing of 39 Akkermansia muciniphila isolates reveals its population structure, genomic and functional diverisity, and global distribution in mammalian gut microbiotas.</title>
        <authorList>
            <person name="Guo X."/>
            <person name="Li S."/>
            <person name="Zhang J."/>
            <person name="Wu F."/>
            <person name="Li X."/>
            <person name="Wu D."/>
            <person name="Zhang M."/>
            <person name="Ou Z."/>
            <person name="Jie Z."/>
            <person name="Yan Q."/>
            <person name="Li P."/>
            <person name="Yi J."/>
            <person name="Peng Y."/>
        </authorList>
    </citation>
    <scope>NUCLEOTIDE SEQUENCE [LARGE SCALE GENOMIC DNA]</scope>
    <source>
        <strain evidence="3 5">GP28</strain>
        <strain evidence="2 4">GP43</strain>
    </source>
</reference>
<feature type="compositionally biased region" description="Basic and acidic residues" evidence="1">
    <location>
        <begin position="11"/>
        <end position="20"/>
    </location>
</feature>
<feature type="compositionally biased region" description="Basic and acidic residues" evidence="1">
    <location>
        <begin position="40"/>
        <end position="62"/>
    </location>
</feature>
<organism evidence="3 5">
    <name type="scientific">Akkermansia muciniphila</name>
    <dbReference type="NCBI Taxonomy" id="239935"/>
    <lineage>
        <taxon>Bacteria</taxon>
        <taxon>Pseudomonadati</taxon>
        <taxon>Verrucomicrobiota</taxon>
        <taxon>Verrucomicrobiia</taxon>
        <taxon>Verrucomicrobiales</taxon>
        <taxon>Akkermansiaceae</taxon>
        <taxon>Akkermansia</taxon>
    </lineage>
</organism>
<dbReference type="EMBL" id="PJLB01000005">
    <property type="protein sequence ID" value="PND04024.1"/>
    <property type="molecule type" value="Genomic_DNA"/>
</dbReference>
<dbReference type="Proteomes" id="UP000236075">
    <property type="component" value="Unassembled WGS sequence"/>
</dbReference>
<name>A0A2N8IUZ9_9BACT</name>
<dbReference type="Proteomes" id="UP000235914">
    <property type="component" value="Unassembled WGS sequence"/>
</dbReference>
<dbReference type="EMBL" id="PJKN01000001">
    <property type="protein sequence ID" value="PNC57896.1"/>
    <property type="molecule type" value="Genomic_DNA"/>
</dbReference>
<feature type="region of interest" description="Disordered" evidence="1">
    <location>
        <begin position="1"/>
        <end position="62"/>
    </location>
</feature>
<protein>
    <submittedName>
        <fullName evidence="3">Uncharacterized protein</fullName>
    </submittedName>
</protein>
<evidence type="ECO:0000313" key="3">
    <source>
        <dbReference type="EMBL" id="PND04024.1"/>
    </source>
</evidence>
<accession>A0A2N8IUZ9</accession>
<evidence type="ECO:0000313" key="2">
    <source>
        <dbReference type="EMBL" id="PNC57896.1"/>
    </source>
</evidence>
<comment type="caution">
    <text evidence="3">The sequence shown here is derived from an EMBL/GenBank/DDBJ whole genome shotgun (WGS) entry which is preliminary data.</text>
</comment>
<dbReference type="RefSeq" id="WP_031931029.1">
    <property type="nucleotide sequence ID" value="NZ_CP072029.1"/>
</dbReference>
<sequence length="62" mass="7226">MQHFYTEDAAEESRKYRMGKDLPSSPRKNMQTVKGTRLRPRSDRKTSGISDNELREINGRKA</sequence>
<evidence type="ECO:0000256" key="1">
    <source>
        <dbReference type="SAM" id="MobiDB-lite"/>
    </source>
</evidence>
<gene>
    <name evidence="3" type="ORF">CXT95_04425</name>
    <name evidence="2" type="ORF">CXU09_02210</name>
</gene>